<keyword evidence="11" id="KW-0325">Glycoprotein</keyword>
<evidence type="ECO:0000256" key="13">
    <source>
        <dbReference type="SAM" id="Coils"/>
    </source>
</evidence>
<keyword evidence="5" id="KW-0415">Karyogamy</keyword>
<dbReference type="InterPro" id="IPR007292">
    <property type="entry name" value="Nuclear_fusion_Kar5"/>
</dbReference>
<dbReference type="GO" id="GO:0000742">
    <property type="term" value="P:karyogamy involved in conjugation with cellular fusion"/>
    <property type="evidence" value="ECO:0007669"/>
    <property type="project" value="InterPro"/>
</dbReference>
<keyword evidence="17" id="KW-1185">Reference proteome</keyword>
<comment type="similarity">
    <text evidence="4">Belongs to the KAR5 family.</text>
</comment>
<keyword evidence="12" id="KW-0539">Nucleus</keyword>
<dbReference type="Proteomes" id="UP000620104">
    <property type="component" value="Unassembled WGS sequence"/>
</dbReference>
<evidence type="ECO:0000256" key="10">
    <source>
        <dbReference type="ARBA" id="ARBA00023136"/>
    </source>
</evidence>
<feature type="compositionally biased region" description="Basic and acidic residues" evidence="14">
    <location>
        <begin position="119"/>
        <end position="129"/>
    </location>
</feature>
<evidence type="ECO:0000256" key="14">
    <source>
        <dbReference type="SAM" id="MobiDB-lite"/>
    </source>
</evidence>
<evidence type="ECO:0000313" key="16">
    <source>
        <dbReference type="EMBL" id="GHJ88186.1"/>
    </source>
</evidence>
<name>A0A8H3TV92_9TREE</name>
<feature type="chain" id="PRO_5034277649" evidence="15">
    <location>
        <begin position="20"/>
        <end position="359"/>
    </location>
</feature>
<keyword evidence="10" id="KW-0472">Membrane</keyword>
<proteinExistence type="inferred from homology"/>
<keyword evidence="6" id="KW-0812">Transmembrane</keyword>
<reference evidence="16" key="1">
    <citation type="submission" date="2020-07" db="EMBL/GenBank/DDBJ databases">
        <title>Draft Genome Sequence of a Deep-Sea Yeast, Naganishia (Cryptococcus) liquefaciens strain N6.</title>
        <authorList>
            <person name="Han Y.W."/>
            <person name="Kajitani R."/>
            <person name="Morimoto H."/>
            <person name="Parhat M."/>
            <person name="Tsubouchi H."/>
            <person name="Bakenova O."/>
            <person name="Ogata M."/>
            <person name="Argunhan B."/>
            <person name="Aoki R."/>
            <person name="Kajiwara S."/>
            <person name="Itoh T."/>
            <person name="Iwasaki H."/>
        </authorList>
    </citation>
    <scope>NUCLEOTIDE SEQUENCE</scope>
    <source>
        <strain evidence="16">N6</strain>
    </source>
</reference>
<organism evidence="16 17">
    <name type="scientific">Naganishia liquefaciens</name>
    <dbReference type="NCBI Taxonomy" id="104408"/>
    <lineage>
        <taxon>Eukaryota</taxon>
        <taxon>Fungi</taxon>
        <taxon>Dikarya</taxon>
        <taxon>Basidiomycota</taxon>
        <taxon>Agaricomycotina</taxon>
        <taxon>Tremellomycetes</taxon>
        <taxon>Filobasidiales</taxon>
        <taxon>Filobasidiaceae</taxon>
        <taxon>Naganishia</taxon>
    </lineage>
</organism>
<gene>
    <name evidence="16" type="ORF">NliqN6_4588</name>
</gene>
<feature type="coiled-coil region" evidence="13">
    <location>
        <begin position="192"/>
        <end position="227"/>
    </location>
</feature>
<dbReference type="GO" id="GO:0031965">
    <property type="term" value="C:nuclear membrane"/>
    <property type="evidence" value="ECO:0007669"/>
    <property type="project" value="UniProtKB-SubCell"/>
</dbReference>
<dbReference type="EMBL" id="BLZA01000030">
    <property type="protein sequence ID" value="GHJ88186.1"/>
    <property type="molecule type" value="Genomic_DNA"/>
</dbReference>
<dbReference type="AlphaFoldDB" id="A0A8H3TV92"/>
<keyword evidence="8" id="KW-0256">Endoplasmic reticulum</keyword>
<keyword evidence="9" id="KW-1133">Transmembrane helix</keyword>
<evidence type="ECO:0000256" key="6">
    <source>
        <dbReference type="ARBA" id="ARBA00022692"/>
    </source>
</evidence>
<sequence length="359" mass="39661">MKIGASVLHVVLGTCGVSAWIGRSTGGDSVEGKGNGIALKNHDLHRNVAAIHYGSPLATLGCEAQLISTLKLTCHDTEAERIGVSIALTLCSVSSARQQPPTECAAWTPSHLSTTGSDGWREMPGDAKPDVEQRGRCLEALHRSPQDWSSYNGFLSNAMQLCHALYGKQQEEIARSIYAEISREKMDLLAQLQLNEQKRMAEQEQMKKALQNRIQDLGSLQESAKQQYNTLAALITNSSNSADQANARLLQTLVERRNIDADWWDEVKLKAQEQIEVDAATARREMSVQLNEMRSFLTWLSDEVADKVCYGLKPELHTENIHSNAKNFILSPSSIDLVWMRPGQASKTTSYDLPSKSPS</sequence>
<evidence type="ECO:0000256" key="11">
    <source>
        <dbReference type="ARBA" id="ARBA00023180"/>
    </source>
</evidence>
<evidence type="ECO:0000256" key="4">
    <source>
        <dbReference type="ARBA" id="ARBA00010473"/>
    </source>
</evidence>
<dbReference type="PANTHER" id="PTHR28012">
    <property type="entry name" value="NUCLEAR FUSION PROTEIN KAR5"/>
    <property type="match status" value="1"/>
</dbReference>
<evidence type="ECO:0000256" key="5">
    <source>
        <dbReference type="ARBA" id="ARBA00022459"/>
    </source>
</evidence>
<accession>A0A8H3TV92</accession>
<dbReference type="GO" id="GO:0005789">
    <property type="term" value="C:endoplasmic reticulum membrane"/>
    <property type="evidence" value="ECO:0007669"/>
    <property type="project" value="UniProtKB-SubCell"/>
</dbReference>
<evidence type="ECO:0000313" key="17">
    <source>
        <dbReference type="Proteomes" id="UP000620104"/>
    </source>
</evidence>
<keyword evidence="7 15" id="KW-0732">Signal</keyword>
<evidence type="ECO:0000256" key="3">
    <source>
        <dbReference type="ARBA" id="ARBA00004586"/>
    </source>
</evidence>
<feature type="signal peptide" evidence="15">
    <location>
        <begin position="1"/>
        <end position="19"/>
    </location>
</feature>
<evidence type="ECO:0000256" key="15">
    <source>
        <dbReference type="SAM" id="SignalP"/>
    </source>
</evidence>
<comment type="function">
    <text evidence="1">Required for nuclear membrane fusion during karyogamy.</text>
</comment>
<evidence type="ECO:0000256" key="9">
    <source>
        <dbReference type="ARBA" id="ARBA00022989"/>
    </source>
</evidence>
<evidence type="ECO:0000256" key="1">
    <source>
        <dbReference type="ARBA" id="ARBA00003389"/>
    </source>
</evidence>
<dbReference type="OrthoDB" id="2592688at2759"/>
<dbReference type="GO" id="GO:0048288">
    <property type="term" value="P:nuclear membrane fusion involved in karyogamy"/>
    <property type="evidence" value="ECO:0007669"/>
    <property type="project" value="InterPro"/>
</dbReference>
<protein>
    <submittedName>
        <fullName evidence="16">Uncharacterized protein</fullName>
    </submittedName>
</protein>
<evidence type="ECO:0000256" key="12">
    <source>
        <dbReference type="ARBA" id="ARBA00023242"/>
    </source>
</evidence>
<evidence type="ECO:0000256" key="8">
    <source>
        <dbReference type="ARBA" id="ARBA00022824"/>
    </source>
</evidence>
<comment type="subcellular location">
    <subcellularLocation>
        <location evidence="3">Endoplasmic reticulum membrane</location>
    </subcellularLocation>
    <subcellularLocation>
        <location evidence="2">Nucleus membrane</location>
    </subcellularLocation>
</comment>
<dbReference type="PANTHER" id="PTHR28012:SF1">
    <property type="entry name" value="NUCLEAR FUSION PROTEIN KAR5"/>
    <property type="match status" value="1"/>
</dbReference>
<evidence type="ECO:0000256" key="7">
    <source>
        <dbReference type="ARBA" id="ARBA00022729"/>
    </source>
</evidence>
<keyword evidence="13" id="KW-0175">Coiled coil</keyword>
<feature type="region of interest" description="Disordered" evidence="14">
    <location>
        <begin position="104"/>
        <end position="129"/>
    </location>
</feature>
<comment type="caution">
    <text evidence="16">The sequence shown here is derived from an EMBL/GenBank/DDBJ whole genome shotgun (WGS) entry which is preliminary data.</text>
</comment>
<evidence type="ECO:0000256" key="2">
    <source>
        <dbReference type="ARBA" id="ARBA00004126"/>
    </source>
</evidence>